<dbReference type="EMBL" id="MU155158">
    <property type="protein sequence ID" value="KAF9482996.1"/>
    <property type="molecule type" value="Genomic_DNA"/>
</dbReference>
<name>A0A9P5Z8Z1_9AGAR</name>
<gene>
    <name evidence="1" type="ORF">BDN70DRAFT_874221</name>
</gene>
<keyword evidence="2" id="KW-1185">Reference proteome</keyword>
<accession>A0A9P5Z8Z1</accession>
<reference evidence="1" key="1">
    <citation type="submission" date="2020-11" db="EMBL/GenBank/DDBJ databases">
        <authorList>
            <consortium name="DOE Joint Genome Institute"/>
            <person name="Ahrendt S."/>
            <person name="Riley R."/>
            <person name="Andreopoulos W."/>
            <person name="Labutti K."/>
            <person name="Pangilinan J."/>
            <person name="Ruiz-Duenas F.J."/>
            <person name="Barrasa J.M."/>
            <person name="Sanchez-Garcia M."/>
            <person name="Camarero S."/>
            <person name="Miyauchi S."/>
            <person name="Serrano A."/>
            <person name="Linde D."/>
            <person name="Babiker R."/>
            <person name="Drula E."/>
            <person name="Ayuso-Fernandez I."/>
            <person name="Pacheco R."/>
            <person name="Padilla G."/>
            <person name="Ferreira P."/>
            <person name="Barriuso J."/>
            <person name="Kellner H."/>
            <person name="Castanera R."/>
            <person name="Alfaro M."/>
            <person name="Ramirez L."/>
            <person name="Pisabarro A.G."/>
            <person name="Kuo A."/>
            <person name="Tritt A."/>
            <person name="Lipzen A."/>
            <person name="He G."/>
            <person name="Yan M."/>
            <person name="Ng V."/>
            <person name="Cullen D."/>
            <person name="Martin F."/>
            <person name="Rosso M.-N."/>
            <person name="Henrissat B."/>
            <person name="Hibbett D."/>
            <person name="Martinez A.T."/>
            <person name="Grigoriev I.V."/>
        </authorList>
    </citation>
    <scope>NUCLEOTIDE SEQUENCE</scope>
    <source>
        <strain evidence="1">CIRM-BRFM 674</strain>
    </source>
</reference>
<organism evidence="1 2">
    <name type="scientific">Pholiota conissans</name>
    <dbReference type="NCBI Taxonomy" id="109636"/>
    <lineage>
        <taxon>Eukaryota</taxon>
        <taxon>Fungi</taxon>
        <taxon>Dikarya</taxon>
        <taxon>Basidiomycota</taxon>
        <taxon>Agaricomycotina</taxon>
        <taxon>Agaricomycetes</taxon>
        <taxon>Agaricomycetidae</taxon>
        <taxon>Agaricales</taxon>
        <taxon>Agaricineae</taxon>
        <taxon>Strophariaceae</taxon>
        <taxon>Pholiota</taxon>
    </lineage>
</organism>
<evidence type="ECO:0000313" key="1">
    <source>
        <dbReference type="EMBL" id="KAF9482996.1"/>
    </source>
</evidence>
<proteinExistence type="predicted"/>
<dbReference type="AlphaFoldDB" id="A0A9P5Z8Z1"/>
<comment type="caution">
    <text evidence="1">The sequence shown here is derived from an EMBL/GenBank/DDBJ whole genome shotgun (WGS) entry which is preliminary data.</text>
</comment>
<evidence type="ECO:0000313" key="2">
    <source>
        <dbReference type="Proteomes" id="UP000807469"/>
    </source>
</evidence>
<protein>
    <submittedName>
        <fullName evidence="1">Uncharacterized protein</fullName>
    </submittedName>
</protein>
<dbReference type="Proteomes" id="UP000807469">
    <property type="component" value="Unassembled WGS sequence"/>
</dbReference>
<sequence length="158" mass="18489">MERRKLEQESTSTYLRTTPLNTLACIIKRTDWRSNRHNVTRALRAPTRVECPVIWGSVYKPYIVQKQSLEVGMLPTVHRELVFRLKANTNWSSHNRIRLRGSPLSIKEREFESVQTTSTKSSIVFVVLSDQPRHIILRLNLITTHKRRPQYVLLISPT</sequence>